<name>A0A1V9YWP7_ACHHY</name>
<evidence type="ECO:0000256" key="1">
    <source>
        <dbReference type="SAM" id="MobiDB-lite"/>
    </source>
</evidence>
<evidence type="ECO:0000313" key="2">
    <source>
        <dbReference type="EMBL" id="OQR90131.1"/>
    </source>
</evidence>
<keyword evidence="3" id="KW-1185">Reference proteome</keyword>
<organism evidence="2 3">
    <name type="scientific">Achlya hypogyna</name>
    <name type="common">Oomycete</name>
    <name type="synonym">Protoachlya hypogyna</name>
    <dbReference type="NCBI Taxonomy" id="1202772"/>
    <lineage>
        <taxon>Eukaryota</taxon>
        <taxon>Sar</taxon>
        <taxon>Stramenopiles</taxon>
        <taxon>Oomycota</taxon>
        <taxon>Saprolegniomycetes</taxon>
        <taxon>Saprolegniales</taxon>
        <taxon>Achlyaceae</taxon>
        <taxon>Achlya</taxon>
    </lineage>
</organism>
<evidence type="ECO:0000313" key="3">
    <source>
        <dbReference type="Proteomes" id="UP000243579"/>
    </source>
</evidence>
<sequence>MSRTGAGLDEAAAVPYPDASAFTLDAAAEASLHEGDAEHSFAEEMAFRLDRYMQSPDKDDDEDAFPPLPDDGLPPDDTVVSLKDQKRQRIQTHPMVASVSSNGREVECKCGRLVRLNPPWYILKYEQHLVSRNCGNLKAPRKRKIDAASGVHALDAILAMGEPGPDTPVLVERRYRVAQQLRAHPKFVQISPDGLVIECRCTRLVALHAPWHLGPFLAHVDSDVCGRHVQRKRKLPAPTPAPIPPTALTLPCPGLRSSDATEYVKAAVQLTGGARPRHIVARELFPRLFPPSGPCEIARVLCDYEKKLLHDTLQREALWWIDKDANTVRSLQCTGAASRGTEASRLPCAKCAHLKSVASLRTALASAAKPGKARQAKFIPKSLGVASAVDALLPAAATNRHYEAYVRELKDLLALHAESPPNAHHFWLVAAEFGVKRELDDHPVLIAVLDWLLHLKEKERRGVGKQNMPAAPALDAFLHAVADLSEDAANLFQQHFCGRTKKLKTKQPPKTLLAMLPPTEPPLPDLLLLGPSTDDSRPCHVGSDLADACGTSDPAGDVAAGLLLQREAAWAAYARQHPHEEIPCPGITNVREYVDGCFQLLGGSRPRHVLAKDYLPDALVDGKLVLARLTPTQTEYLGDVAFRESLWRIDKAGGCVRSRSCARTVARGKGACAACLGLHRNATFRSAVSRARKKCGDTAAVLENLRFTPRQFTQRDPLLRAVAGSPSLRSLVVEAPHLADERSVFWLKVARLGLGGAFRDFGVVEGVVQSVLDLKDKARRGVGKQNMSYTPALDAFLHDLAALSLPAFELFAQHFCVRSLRSSKLVKKRRAPPEQEPMAMPAILMYSDDATHDDDRLLSLNDSLLRGVHGADLPSLDSEMPGSGIITL</sequence>
<protein>
    <submittedName>
        <fullName evidence="2">Uncharacterized protein</fullName>
    </submittedName>
</protein>
<dbReference type="OrthoDB" id="73076at2759"/>
<gene>
    <name evidence="2" type="ORF">ACHHYP_05797</name>
</gene>
<accession>A0A1V9YWP7</accession>
<proteinExistence type="predicted"/>
<comment type="caution">
    <text evidence="2">The sequence shown here is derived from an EMBL/GenBank/DDBJ whole genome shotgun (WGS) entry which is preliminary data.</text>
</comment>
<feature type="region of interest" description="Disordered" evidence="1">
    <location>
        <begin position="54"/>
        <end position="77"/>
    </location>
</feature>
<dbReference type="Proteomes" id="UP000243579">
    <property type="component" value="Unassembled WGS sequence"/>
</dbReference>
<reference evidence="2 3" key="1">
    <citation type="journal article" date="2014" name="Genome Biol. Evol.">
        <title>The secreted proteins of Achlya hypogyna and Thraustotheca clavata identify the ancestral oomycete secretome and reveal gene acquisitions by horizontal gene transfer.</title>
        <authorList>
            <person name="Misner I."/>
            <person name="Blouin N."/>
            <person name="Leonard G."/>
            <person name="Richards T.A."/>
            <person name="Lane C.E."/>
        </authorList>
    </citation>
    <scope>NUCLEOTIDE SEQUENCE [LARGE SCALE GENOMIC DNA]</scope>
    <source>
        <strain evidence="2 3">ATCC 48635</strain>
    </source>
</reference>
<dbReference type="STRING" id="1202772.A0A1V9YWP7"/>
<dbReference type="EMBL" id="JNBR01000670">
    <property type="protein sequence ID" value="OQR90131.1"/>
    <property type="molecule type" value="Genomic_DNA"/>
</dbReference>
<dbReference type="AlphaFoldDB" id="A0A1V9YWP7"/>